<organism evidence="3 4">
    <name type="scientific">Mya arenaria</name>
    <name type="common">Soft-shell clam</name>
    <dbReference type="NCBI Taxonomy" id="6604"/>
    <lineage>
        <taxon>Eukaryota</taxon>
        <taxon>Metazoa</taxon>
        <taxon>Spiralia</taxon>
        <taxon>Lophotrochozoa</taxon>
        <taxon>Mollusca</taxon>
        <taxon>Bivalvia</taxon>
        <taxon>Autobranchia</taxon>
        <taxon>Heteroconchia</taxon>
        <taxon>Euheterodonta</taxon>
        <taxon>Imparidentia</taxon>
        <taxon>Neoheterodontei</taxon>
        <taxon>Myida</taxon>
        <taxon>Myoidea</taxon>
        <taxon>Myidae</taxon>
        <taxon>Mya</taxon>
    </lineage>
</organism>
<dbReference type="PANTHER" id="PTHR45893">
    <property type="entry name" value="POLYCOMB GROUP RING FINGER PROTEIN"/>
    <property type="match status" value="1"/>
</dbReference>
<dbReference type="Gene3D" id="3.30.40.10">
    <property type="entry name" value="Zinc/RING finger domain, C3HC4 (zinc finger)"/>
    <property type="match status" value="1"/>
</dbReference>
<keyword evidence="2" id="KW-0539">Nucleus</keyword>
<dbReference type="Gene3D" id="3.10.20.90">
    <property type="entry name" value="Phosphatidylinositol 3-kinase Catalytic Subunit, Chain A, domain 1"/>
    <property type="match status" value="1"/>
</dbReference>
<dbReference type="InterPro" id="IPR013083">
    <property type="entry name" value="Znf_RING/FYVE/PHD"/>
</dbReference>
<reference evidence="3" key="1">
    <citation type="submission" date="2022-11" db="EMBL/GenBank/DDBJ databases">
        <title>Centuries of genome instability and evolution in soft-shell clam transmissible cancer (bioRxiv).</title>
        <authorList>
            <person name="Hart S.F.M."/>
            <person name="Yonemitsu M.A."/>
            <person name="Giersch R.M."/>
            <person name="Beal B.F."/>
            <person name="Arriagada G."/>
            <person name="Davis B.W."/>
            <person name="Ostrander E.A."/>
            <person name="Goff S.P."/>
            <person name="Metzger M.J."/>
        </authorList>
    </citation>
    <scope>NUCLEOTIDE SEQUENCE</scope>
    <source>
        <strain evidence="3">MELC-2E11</strain>
        <tissue evidence="3">Siphon/mantle</tissue>
    </source>
</reference>
<proteinExistence type="predicted"/>
<sequence length="246" mass="28260">MMEKRAKLKKVNPEITCGLCKGYLVEATTITECLHTLELYVLELKLKDEVFSVCRSCLVKFLLENNTCPRCGDLIHQSHPLNYISHDRTMQDIVYKLVPNLQENERKRQIEFYKKRGIQMPNGDGEHLFGILKRRILRLSSLATVTHLKKFVALKVFDTIDRYKDVDILCNEELLGKDHMLKFIIATRWRNTRRDLYLHQLPSLDEKAVQKALTAAIATLSISFARRTASSGLELRNADASSPASL</sequence>
<keyword evidence="4" id="KW-1185">Reference proteome</keyword>
<comment type="subcellular location">
    <subcellularLocation>
        <location evidence="1">Nucleus</location>
    </subcellularLocation>
</comment>
<evidence type="ECO:0000256" key="1">
    <source>
        <dbReference type="ARBA" id="ARBA00004123"/>
    </source>
</evidence>
<dbReference type="Proteomes" id="UP001164746">
    <property type="component" value="Chromosome 12"/>
</dbReference>
<accession>A0ABY7FKG2</accession>
<protein>
    <submittedName>
        <fullName evidence="3">PCGF3-like protein</fullName>
    </submittedName>
</protein>
<name>A0ABY7FKG2_MYAAR</name>
<evidence type="ECO:0000313" key="4">
    <source>
        <dbReference type="Proteomes" id="UP001164746"/>
    </source>
</evidence>
<dbReference type="EMBL" id="CP111023">
    <property type="protein sequence ID" value="WAR22560.1"/>
    <property type="molecule type" value="Genomic_DNA"/>
</dbReference>
<evidence type="ECO:0000256" key="2">
    <source>
        <dbReference type="ARBA" id="ARBA00023242"/>
    </source>
</evidence>
<gene>
    <name evidence="3" type="ORF">MAR_016534</name>
</gene>
<dbReference type="InterPro" id="IPR051507">
    <property type="entry name" value="PcG_RING_finger"/>
</dbReference>
<evidence type="ECO:0000313" key="3">
    <source>
        <dbReference type="EMBL" id="WAR22560.1"/>
    </source>
</evidence>
<dbReference type="SUPFAM" id="SSF57850">
    <property type="entry name" value="RING/U-box"/>
    <property type="match status" value="1"/>
</dbReference>